<dbReference type="OrthoDB" id="1917907at2"/>
<dbReference type="AlphaFoldDB" id="A0A2S6FZC3"/>
<dbReference type="Proteomes" id="UP000239863">
    <property type="component" value="Unassembled WGS sequence"/>
</dbReference>
<name>A0A2S6FZC3_9CLOT</name>
<sequence>MYNTEVSIAFKNADNTITKIDTNIFELKQLDKKYLDGTIIINKNKKFLCISMKCPFCNKLHSYNYKLKEVLCKDLIIGGCKNSGNFILLIGKKEMVYSIIKERRHINNQIYSTI</sequence>
<accession>A0A2S6FZC3</accession>
<dbReference type="EMBL" id="PTIS01000003">
    <property type="protein sequence ID" value="PPK48936.1"/>
    <property type="molecule type" value="Genomic_DNA"/>
</dbReference>
<organism evidence="1 2">
    <name type="scientific">Clostridium algidicarnis DSM 15099</name>
    <dbReference type="NCBI Taxonomy" id="1121295"/>
    <lineage>
        <taxon>Bacteria</taxon>
        <taxon>Bacillati</taxon>
        <taxon>Bacillota</taxon>
        <taxon>Clostridia</taxon>
        <taxon>Eubacteriales</taxon>
        <taxon>Clostridiaceae</taxon>
        <taxon>Clostridium</taxon>
    </lineage>
</organism>
<dbReference type="RefSeq" id="WP_104409362.1">
    <property type="nucleotide sequence ID" value="NZ_PTIS01000003.1"/>
</dbReference>
<reference evidence="1 2" key="1">
    <citation type="submission" date="2018-02" db="EMBL/GenBank/DDBJ databases">
        <title>Genomic Encyclopedia of Archaeal and Bacterial Type Strains, Phase II (KMG-II): from individual species to whole genera.</title>
        <authorList>
            <person name="Goeker M."/>
        </authorList>
    </citation>
    <scope>NUCLEOTIDE SEQUENCE [LARGE SCALE GENOMIC DNA]</scope>
    <source>
        <strain evidence="1 2">DSM 15099</strain>
    </source>
</reference>
<evidence type="ECO:0000313" key="2">
    <source>
        <dbReference type="Proteomes" id="UP000239863"/>
    </source>
</evidence>
<evidence type="ECO:0000313" key="1">
    <source>
        <dbReference type="EMBL" id="PPK48936.1"/>
    </source>
</evidence>
<dbReference type="STRING" id="37659.GCA_000703125_01986"/>
<gene>
    <name evidence="1" type="ORF">BD821_10356</name>
</gene>
<proteinExistence type="predicted"/>
<comment type="caution">
    <text evidence="1">The sequence shown here is derived from an EMBL/GenBank/DDBJ whole genome shotgun (WGS) entry which is preliminary data.</text>
</comment>
<protein>
    <submittedName>
        <fullName evidence="1">Uncharacterized protein</fullName>
    </submittedName>
</protein>